<proteinExistence type="predicted"/>
<dbReference type="EMBL" id="JASNVU010000002">
    <property type="protein sequence ID" value="MDK4334235.1"/>
    <property type="molecule type" value="Genomic_DNA"/>
</dbReference>
<comment type="caution">
    <text evidence="2">The sequence shown here is derived from an EMBL/GenBank/DDBJ whole genome shotgun (WGS) entry which is preliminary data.</text>
</comment>
<dbReference type="AlphaFoldDB" id="A0AAP4F9C1"/>
<feature type="compositionally biased region" description="Low complexity" evidence="1">
    <location>
        <begin position="47"/>
        <end position="67"/>
    </location>
</feature>
<evidence type="ECO:0000313" key="3">
    <source>
        <dbReference type="Proteomes" id="UP001230317"/>
    </source>
</evidence>
<gene>
    <name evidence="2" type="ORF">QPX58_02220</name>
</gene>
<protein>
    <submittedName>
        <fullName evidence="2">Uncharacterized protein</fullName>
    </submittedName>
</protein>
<dbReference type="RefSeq" id="WP_284641613.1">
    <property type="nucleotide sequence ID" value="NZ_JASNVU010000002.1"/>
</dbReference>
<reference evidence="2" key="1">
    <citation type="submission" date="2023-05" db="EMBL/GenBank/DDBJ databases">
        <title>Metabolic capabilities are highly conserved among human nasal-associated Corynebacterium species in pangenomic analyses.</title>
        <authorList>
            <person name="Tran T.H."/>
            <person name="Roberts A.Q."/>
            <person name="Escapa I.F."/>
            <person name="Gao W."/>
            <person name="Conlan S."/>
            <person name="Kong H."/>
            <person name="Segre J.A."/>
            <person name="Kelly M.S."/>
            <person name="Lemon K.P."/>
        </authorList>
    </citation>
    <scope>NUCLEOTIDE SEQUENCE</scope>
    <source>
        <strain evidence="2">KPL2618</strain>
    </source>
</reference>
<sequence>MPHFHLTPRLRWGLHLGAVATAGIVLSACSSSTDGDQPDFSGDGGMTTVESTTETSTEETSTATKSPETQKKEPPVVTVTETEQEQAQPPKNNNGGGNELIDGLGEYGWTDTNTYANCHRYERVVFAGKGPDGRAIICENQGNVLTYRSTIFGGEFTGSIIGQDGGNYYVDASPSTIVVTPSGINVREGGGLAATADFTQSWQR</sequence>
<organism evidence="2 3">
    <name type="scientific">Corynebacterium accolens</name>
    <dbReference type="NCBI Taxonomy" id="38284"/>
    <lineage>
        <taxon>Bacteria</taxon>
        <taxon>Bacillati</taxon>
        <taxon>Actinomycetota</taxon>
        <taxon>Actinomycetes</taxon>
        <taxon>Mycobacteriales</taxon>
        <taxon>Corynebacteriaceae</taxon>
        <taxon>Corynebacterium</taxon>
    </lineage>
</organism>
<evidence type="ECO:0000313" key="2">
    <source>
        <dbReference type="EMBL" id="MDK4334235.1"/>
    </source>
</evidence>
<feature type="compositionally biased region" description="Polar residues" evidence="1">
    <location>
        <begin position="79"/>
        <end position="93"/>
    </location>
</feature>
<dbReference type="Proteomes" id="UP001230317">
    <property type="component" value="Unassembled WGS sequence"/>
</dbReference>
<feature type="region of interest" description="Disordered" evidence="1">
    <location>
        <begin position="30"/>
        <end position="99"/>
    </location>
</feature>
<evidence type="ECO:0000256" key="1">
    <source>
        <dbReference type="SAM" id="MobiDB-lite"/>
    </source>
</evidence>
<accession>A0AAP4F9C1</accession>
<name>A0AAP4F9C1_9CORY</name>